<name>A0A8S1M0A9_PARPR</name>
<feature type="transmembrane region" description="Helical" evidence="1">
    <location>
        <begin position="414"/>
        <end position="432"/>
    </location>
</feature>
<reference evidence="2" key="1">
    <citation type="submission" date="2021-01" db="EMBL/GenBank/DDBJ databases">
        <authorList>
            <consortium name="Genoscope - CEA"/>
            <person name="William W."/>
        </authorList>
    </citation>
    <scope>NUCLEOTIDE SEQUENCE</scope>
</reference>
<dbReference type="OMA" id="MILDFQQ"/>
<gene>
    <name evidence="2" type="ORF">PPRIM_AZ9-3.1.T0500145</name>
</gene>
<sequence length="526" mass="62586">MKTQTNETISFNILNCPSSKEFLQGYMMNKNHICQKLNIPLLPQKQYLEKNQRVRFQLFSNPNEIESMQQRNQQTQRFKFQTSLQINEEMENNIQESISRDNDMQIKRRLTQSHQIKKPFEIQTLKILNTNRDRMLSMPTESFQFGFQILENQKNDTRRQKSLFAESNSNQNQIPKISLSNNNKKIRNQPIKGIFNQIIHQRETIDNAKIKMRLVVKKLKLKVIAILVMAVLKLSKKYKLIFLKRNQALQHFKNLKIFHLNHLNQYSQKQIIKQYQNFIEKLFSKIIKLLNSQNYIKDFSEIFNKKQELIVDFQKQRLCYFIKLLFQDLELITRKKLLPPCILHSLNLSLFYGKHTQTSQFVSNRTQFYSKTVHSLNSDQKVLIALEYLIFTLILPNILEIANKQVYTDSDLQLNFQFYFIAIPVLLTVFFTSHFKKLQKIKNSNVKPIQLILNVQEEEENSPMKTQLITSSKLENDEELIISGDFKFNFVYKIFYEKPKWKIQMSTLFSQIVKNIEALIDIQNAE</sequence>
<dbReference type="AlphaFoldDB" id="A0A8S1M0A9"/>
<evidence type="ECO:0008006" key="4">
    <source>
        <dbReference type="Google" id="ProtNLM"/>
    </source>
</evidence>
<accession>A0A8S1M0A9</accession>
<comment type="caution">
    <text evidence="2">The sequence shown here is derived from an EMBL/GenBank/DDBJ whole genome shotgun (WGS) entry which is preliminary data.</text>
</comment>
<keyword evidence="1" id="KW-1133">Transmembrane helix</keyword>
<evidence type="ECO:0000313" key="3">
    <source>
        <dbReference type="Proteomes" id="UP000688137"/>
    </source>
</evidence>
<feature type="transmembrane region" description="Helical" evidence="1">
    <location>
        <begin position="382"/>
        <end position="402"/>
    </location>
</feature>
<proteinExistence type="predicted"/>
<protein>
    <recommendedName>
        <fullName evidence="4">Transmembrane protein</fullName>
    </recommendedName>
</protein>
<evidence type="ECO:0000256" key="1">
    <source>
        <dbReference type="SAM" id="Phobius"/>
    </source>
</evidence>
<evidence type="ECO:0000313" key="2">
    <source>
        <dbReference type="EMBL" id="CAD8072979.1"/>
    </source>
</evidence>
<organism evidence="2 3">
    <name type="scientific">Paramecium primaurelia</name>
    <dbReference type="NCBI Taxonomy" id="5886"/>
    <lineage>
        <taxon>Eukaryota</taxon>
        <taxon>Sar</taxon>
        <taxon>Alveolata</taxon>
        <taxon>Ciliophora</taxon>
        <taxon>Intramacronucleata</taxon>
        <taxon>Oligohymenophorea</taxon>
        <taxon>Peniculida</taxon>
        <taxon>Parameciidae</taxon>
        <taxon>Paramecium</taxon>
    </lineage>
</organism>
<keyword evidence="3" id="KW-1185">Reference proteome</keyword>
<dbReference type="EMBL" id="CAJJDM010000050">
    <property type="protein sequence ID" value="CAD8072979.1"/>
    <property type="molecule type" value="Genomic_DNA"/>
</dbReference>
<keyword evidence="1" id="KW-0812">Transmembrane</keyword>
<dbReference type="Proteomes" id="UP000688137">
    <property type="component" value="Unassembled WGS sequence"/>
</dbReference>
<keyword evidence="1" id="KW-0472">Membrane</keyword>